<sequence>MNISQIRFLITILSVVLALSAQATTLKNLKSFDSTNTVQYLQNDWNPADGDTHWGDIKIDNMSTSTDPYLLDFFGAYVVGNFFVGNDPWETVSIKSLAGEVDLDGTQEIQLLVRPRYTTSKPYVSILLRLTMEDGSIWDQIKVLANNIWQRGVFPVNEDAFARVEWSPQGVFNLGKVASWEVILVDLSPNNHHSIDLRAMYMKGNYDTSVNKNVAEPFGVEFYNGDGSILFRHADWNPADGDTDWLYHVWKQPTYYDPSGFMKAVYRSESDPWETVSLRKEAPSFFDLTTTHHSQIVALVRADLNLDPNALIMSLTMEDGSVWQQGRPLDIVRATSLYHYRHDGNNMFPYRFSLDPNGKGWTMAAWGPAGSFDLARVKAWELFFNNLGQEEHTVLLGSIDTMDTMLGSLIQAGSTFGATGQAQWLDHSFSSVGVVADISSGGNVGDSFFITSESIGALGLGFNLEVATSYVNTASDAVVFRLTTADGKIWQQSYHLPQIGRSIFRVYTSCPSTYPYMARPDPDDMRCKNILAGFYGINSADITKWEITLNSPPAGEHKIGINLITTIQ</sequence>
<name>A0A1H2X4L0_9PROT</name>
<reference evidence="2 3" key="1">
    <citation type="submission" date="2016-10" db="EMBL/GenBank/DDBJ databases">
        <authorList>
            <person name="de Groot N.N."/>
        </authorList>
    </citation>
    <scope>NUCLEOTIDE SEQUENCE [LARGE SCALE GENOMIC DNA]</scope>
    <source>
        <strain evidence="2 3">Nm110</strain>
    </source>
</reference>
<evidence type="ECO:0000313" key="2">
    <source>
        <dbReference type="EMBL" id="SDW87676.1"/>
    </source>
</evidence>
<proteinExistence type="predicted"/>
<evidence type="ECO:0000313" key="3">
    <source>
        <dbReference type="Proteomes" id="UP000183454"/>
    </source>
</evidence>
<dbReference type="EMBL" id="FNNH01000034">
    <property type="protein sequence ID" value="SDW87676.1"/>
    <property type="molecule type" value="Genomic_DNA"/>
</dbReference>
<dbReference type="RefSeq" id="WP_074667540.1">
    <property type="nucleotide sequence ID" value="NZ_FNNH01000034.1"/>
</dbReference>
<feature type="signal peptide" evidence="1">
    <location>
        <begin position="1"/>
        <end position="23"/>
    </location>
</feature>
<feature type="chain" id="PRO_5010307244" evidence="1">
    <location>
        <begin position="24"/>
        <end position="568"/>
    </location>
</feature>
<evidence type="ECO:0000256" key="1">
    <source>
        <dbReference type="SAM" id="SignalP"/>
    </source>
</evidence>
<organism evidence="2 3">
    <name type="scientific">Nitrosomonas communis</name>
    <dbReference type="NCBI Taxonomy" id="44574"/>
    <lineage>
        <taxon>Bacteria</taxon>
        <taxon>Pseudomonadati</taxon>
        <taxon>Pseudomonadota</taxon>
        <taxon>Betaproteobacteria</taxon>
        <taxon>Nitrosomonadales</taxon>
        <taxon>Nitrosomonadaceae</taxon>
        <taxon>Nitrosomonas</taxon>
    </lineage>
</organism>
<gene>
    <name evidence="2" type="ORF">SAMN05421882_103427</name>
</gene>
<protein>
    <submittedName>
        <fullName evidence="2">Uncharacterized protein</fullName>
    </submittedName>
</protein>
<dbReference type="Proteomes" id="UP000183454">
    <property type="component" value="Unassembled WGS sequence"/>
</dbReference>
<accession>A0A1H2X4L0</accession>
<keyword evidence="1" id="KW-0732">Signal</keyword>
<dbReference type="AlphaFoldDB" id="A0A1H2X4L0"/>